<keyword evidence="4" id="KW-1185">Reference proteome</keyword>
<dbReference type="Proteomes" id="UP000270342">
    <property type="component" value="Unassembled WGS sequence"/>
</dbReference>
<dbReference type="SUPFAM" id="SSF56925">
    <property type="entry name" value="OMPA-like"/>
    <property type="match status" value="2"/>
</dbReference>
<feature type="signal peptide" evidence="2">
    <location>
        <begin position="1"/>
        <end position="31"/>
    </location>
</feature>
<dbReference type="OrthoDB" id="8741777at2"/>
<dbReference type="RefSeq" id="WP_121088844.1">
    <property type="nucleotide sequence ID" value="NZ_RBZU01000010.1"/>
</dbReference>
<gene>
    <name evidence="3" type="ORF">D7S86_20810</name>
</gene>
<dbReference type="EMBL" id="RBZU01000010">
    <property type="protein sequence ID" value="RKP49724.1"/>
    <property type="molecule type" value="Genomic_DNA"/>
</dbReference>
<comment type="caution">
    <text evidence="3">The sequence shown here is derived from an EMBL/GenBank/DDBJ whole genome shotgun (WGS) entry which is preliminary data.</text>
</comment>
<dbReference type="GO" id="GO:0009279">
    <property type="term" value="C:cell outer membrane"/>
    <property type="evidence" value="ECO:0007669"/>
    <property type="project" value="UniProtKB-SubCell"/>
</dbReference>
<protein>
    <submittedName>
        <fullName evidence="3">Uncharacterized protein</fullName>
    </submittedName>
</protein>
<organism evidence="3 4">
    <name type="scientific">Pararobbsia silviterrae</name>
    <dbReference type="NCBI Taxonomy" id="1792498"/>
    <lineage>
        <taxon>Bacteria</taxon>
        <taxon>Pseudomonadati</taxon>
        <taxon>Pseudomonadota</taxon>
        <taxon>Betaproteobacteria</taxon>
        <taxon>Burkholderiales</taxon>
        <taxon>Burkholderiaceae</taxon>
        <taxon>Pararobbsia</taxon>
    </lineage>
</organism>
<dbReference type="InterPro" id="IPR011250">
    <property type="entry name" value="OMP/PagP_B-barrel"/>
</dbReference>
<reference evidence="3 4" key="1">
    <citation type="submission" date="2018-10" db="EMBL/GenBank/DDBJ databases">
        <title>Robbsia sp. DHC34, isolated from soil.</title>
        <authorList>
            <person name="Gao Z.-H."/>
            <person name="Qiu L.-H."/>
        </authorList>
    </citation>
    <scope>NUCLEOTIDE SEQUENCE [LARGE SCALE GENOMIC DNA]</scope>
    <source>
        <strain evidence="3 4">DHC34</strain>
    </source>
</reference>
<evidence type="ECO:0000313" key="3">
    <source>
        <dbReference type="EMBL" id="RKP49724.1"/>
    </source>
</evidence>
<feature type="chain" id="PRO_5019765128" evidence="2">
    <location>
        <begin position="32"/>
        <end position="334"/>
    </location>
</feature>
<evidence type="ECO:0000256" key="2">
    <source>
        <dbReference type="SAM" id="SignalP"/>
    </source>
</evidence>
<keyword evidence="2" id="KW-0732">Signal</keyword>
<evidence type="ECO:0000256" key="1">
    <source>
        <dbReference type="ARBA" id="ARBA00004442"/>
    </source>
</evidence>
<dbReference type="AlphaFoldDB" id="A0A494XNR5"/>
<sequence>MRPGRAFQQWLSCTISVGGALGALFSSHACAQELSAFAGAAQVSNDRTYSWALEYQEGLGNFFAVSFMWLNEGHVPDNHRDGRTVQLWARWPLLDRKLVISAGVGPYRYFDTVTGYANGTYEDEHGWGAIYSLRAAYYASNRWIAQLQLDRIHVSNGPDSSAVLIGIGYQLDPPDQQGPRDWPIRRTSPVTDNEVTVYGGRTILNSPSSPVAFAAGIDYRHGLLSWLDVSAGYLHQGSSDDVQRDGLYAQLWATRVFFNDTVTVGVGAGPYYALNIANGPESETASRGKVSGLVSISGTYRWTDHWDTRITWNRVVTHYNADTDVIVAGIGYRW</sequence>
<proteinExistence type="predicted"/>
<name>A0A494XNR5_9BURK</name>
<evidence type="ECO:0000313" key="4">
    <source>
        <dbReference type="Proteomes" id="UP000270342"/>
    </source>
</evidence>
<accession>A0A494XNR5</accession>
<comment type="subcellular location">
    <subcellularLocation>
        <location evidence="1">Cell outer membrane</location>
    </subcellularLocation>
</comment>